<sequence length="693" mass="75583">MAELNPPLGTTTPEIFMDNVKRADELVNGPAGTVNDRGGVPLDTWREMMAKNDEVRQNIIPLSKQYMTLEAGQADIENIPEGSTTYVRSQDGSALADEYMNVTGTLQATGRRMPSQQAVDQVNNEIEVINDTVRQVVFDGTDDIYYSVADKEGNIVGVVRRSPTGRAVVEYKNHAIADLPLDGIFLTDEDGTIKFAAYDGEVLSGTGFSQRQYTITHSDEFSFVLSDIDGNIGMAVDKKGRNLAKETTSDSQSALITHASALSAIAGVVANTFRVSNNQRPRKKLNIYIIYGQSYSVGSDSERRLSIQQYFDNLTLGTNPRGQNTGSTSPEYTFSPTGGEILFPLIESGTESPVSGLINTLKWLHNETMGVENDTGHLFAGAATGVSAVSIEQLSEGADPERYNRLRTALSGFANAAAAAGYDACVAGVIYVQGENNNNSAYDVYYAALQNLFNQINGTIKEFFPNNKDVDFFISQMGGYFVVDTNNQAIPRAQMDFCDNNPNAHFVGPYAMLPCPSSGYHLLANSYRWFYSNIAKAVHKVTQGYEHTTFRINSLRHSNNELIVGFNVPVPPLKFREAYIKQSAVMFDDKGFTVTDASGVLKGADLTVEIVAPTVIKITCSRPLTGAVRLTLADQSSHTGRHNISDSDPSVSIFKWDTNPNTSAPDYIPALNGINYPLYNWAGIDSVLSTEAK</sequence>
<protein>
    <recommendedName>
        <fullName evidence="3">Flagellar biosynthesis, cell-distal portion of basal-body rod</fullName>
    </recommendedName>
</protein>
<dbReference type="RefSeq" id="WP_318327510.1">
    <property type="nucleotide sequence ID" value="NZ_JAUBKU010000079.1"/>
</dbReference>
<organism evidence="1 2">
    <name type="scientific">Raoultella planticola</name>
    <name type="common">Klebsiella planticola</name>
    <dbReference type="NCBI Taxonomy" id="575"/>
    <lineage>
        <taxon>Bacteria</taxon>
        <taxon>Pseudomonadati</taxon>
        <taxon>Pseudomonadota</taxon>
        <taxon>Gammaproteobacteria</taxon>
        <taxon>Enterobacterales</taxon>
        <taxon>Enterobacteriaceae</taxon>
        <taxon>Klebsiella/Raoultella group</taxon>
        <taxon>Raoultella</taxon>
    </lineage>
</organism>
<dbReference type="Gene3D" id="3.40.50.1110">
    <property type="entry name" value="SGNH hydrolase"/>
    <property type="match status" value="1"/>
</dbReference>
<dbReference type="Proteomes" id="UP001293169">
    <property type="component" value="Unassembled WGS sequence"/>
</dbReference>
<gene>
    <name evidence="1" type="ORF">U5E74_15745</name>
</gene>
<evidence type="ECO:0000313" key="2">
    <source>
        <dbReference type="Proteomes" id="UP001293169"/>
    </source>
</evidence>
<proteinExistence type="predicted"/>
<reference evidence="1 2" key="1">
    <citation type="submission" date="2023-12" db="EMBL/GenBank/DDBJ databases">
        <title>N/s.</title>
        <authorList>
            <person name="Dale J."/>
        </authorList>
    </citation>
    <scope>NUCLEOTIDE SEQUENCE [LARGE SCALE GENOMIC DNA]</scope>
    <source>
        <strain evidence="1 2">2023EL-01226</strain>
    </source>
</reference>
<name>A0ABU5M589_RAOPL</name>
<dbReference type="SUPFAM" id="SSF52266">
    <property type="entry name" value="SGNH hydrolase"/>
    <property type="match status" value="1"/>
</dbReference>
<dbReference type="EMBL" id="JAXUDK010000010">
    <property type="protein sequence ID" value="MDZ7467091.1"/>
    <property type="molecule type" value="Genomic_DNA"/>
</dbReference>
<dbReference type="InterPro" id="IPR036514">
    <property type="entry name" value="SGNH_hydro_sf"/>
</dbReference>
<comment type="caution">
    <text evidence="1">The sequence shown here is derived from an EMBL/GenBank/DDBJ whole genome shotgun (WGS) entry which is preliminary data.</text>
</comment>
<accession>A0ABU5M589</accession>
<evidence type="ECO:0008006" key="3">
    <source>
        <dbReference type="Google" id="ProtNLM"/>
    </source>
</evidence>
<evidence type="ECO:0000313" key="1">
    <source>
        <dbReference type="EMBL" id="MDZ7467091.1"/>
    </source>
</evidence>
<keyword evidence="2" id="KW-1185">Reference proteome</keyword>